<name>A0AAV5SSD8_9BILA</name>
<feature type="transmembrane region" description="Helical" evidence="2">
    <location>
        <begin position="539"/>
        <end position="557"/>
    </location>
</feature>
<feature type="transmembrane region" description="Helical" evidence="2">
    <location>
        <begin position="507"/>
        <end position="527"/>
    </location>
</feature>
<feature type="region of interest" description="Disordered" evidence="1">
    <location>
        <begin position="769"/>
        <end position="793"/>
    </location>
</feature>
<feature type="transmembrane region" description="Helical" evidence="2">
    <location>
        <begin position="189"/>
        <end position="212"/>
    </location>
</feature>
<dbReference type="InterPro" id="IPR019144">
    <property type="entry name" value="Membralin"/>
</dbReference>
<accession>A0AAV5SSD8</accession>
<evidence type="ECO:0000313" key="3">
    <source>
        <dbReference type="EMBL" id="GMS86292.1"/>
    </source>
</evidence>
<comment type="caution">
    <text evidence="3">The sequence shown here is derived from an EMBL/GenBank/DDBJ whole genome shotgun (WGS) entry which is preliminary data.</text>
</comment>
<dbReference type="Proteomes" id="UP001432027">
    <property type="component" value="Unassembled WGS sequence"/>
</dbReference>
<feature type="compositionally biased region" description="Basic residues" evidence="1">
    <location>
        <begin position="86"/>
        <end position="103"/>
    </location>
</feature>
<reference evidence="3" key="1">
    <citation type="submission" date="2023-10" db="EMBL/GenBank/DDBJ databases">
        <title>Genome assembly of Pristionchus species.</title>
        <authorList>
            <person name="Yoshida K."/>
            <person name="Sommer R.J."/>
        </authorList>
    </citation>
    <scope>NUCLEOTIDE SEQUENCE</scope>
    <source>
        <strain evidence="3">RS0144</strain>
    </source>
</reference>
<keyword evidence="2" id="KW-0472">Membrane</keyword>
<gene>
    <name evidence="3" type="ORF">PENTCL1PPCAC_8467</name>
</gene>
<evidence type="ECO:0000256" key="1">
    <source>
        <dbReference type="SAM" id="MobiDB-lite"/>
    </source>
</evidence>
<protein>
    <recommendedName>
        <fullName evidence="5">Membralin</fullName>
    </recommendedName>
</protein>
<organism evidence="3 4">
    <name type="scientific">Pristionchus entomophagus</name>
    <dbReference type="NCBI Taxonomy" id="358040"/>
    <lineage>
        <taxon>Eukaryota</taxon>
        <taxon>Metazoa</taxon>
        <taxon>Ecdysozoa</taxon>
        <taxon>Nematoda</taxon>
        <taxon>Chromadorea</taxon>
        <taxon>Rhabditida</taxon>
        <taxon>Rhabditina</taxon>
        <taxon>Diplogasteromorpha</taxon>
        <taxon>Diplogasteroidea</taxon>
        <taxon>Neodiplogasteridae</taxon>
        <taxon>Pristionchus</taxon>
    </lineage>
</organism>
<feature type="transmembrane region" description="Helical" evidence="2">
    <location>
        <begin position="586"/>
        <end position="607"/>
    </location>
</feature>
<feature type="transmembrane region" description="Helical" evidence="2">
    <location>
        <begin position="465"/>
        <end position="486"/>
    </location>
</feature>
<dbReference type="EMBL" id="BTSX01000002">
    <property type="protein sequence ID" value="GMS86292.1"/>
    <property type="molecule type" value="Genomic_DNA"/>
</dbReference>
<dbReference type="Pfam" id="PF09746">
    <property type="entry name" value="Membralin"/>
    <property type="match status" value="1"/>
</dbReference>
<feature type="compositionally biased region" description="Pro residues" evidence="1">
    <location>
        <begin position="75"/>
        <end position="85"/>
    </location>
</feature>
<evidence type="ECO:0000256" key="2">
    <source>
        <dbReference type="SAM" id="Phobius"/>
    </source>
</evidence>
<sequence>MEQQQQSDDTTTTNSATSGEYSPASDDGSISSSSLTSESSSSTSMSFTVAAGTSEAAAALDDEADEEELARQQPPVAPAEQPQPPRHYHHHHAHAHAHSHSHSHSAPPPPVPAPTPNPPHHLPPPANPNNLRPIQAHRQRAVRVPLQAMPQQNQNSNQLGAVRDRLFQAMLVRMALWYTARVNRTWRKVIELVAITLAILSFLSLAIVHAMFMRVSTSCLKDLESTWPRDGIVRVELVRNLAMLRKKNDQFKEYRKQHLEEMARMPPPVCRFSIKEVLQRGPAVLPAEIREFGYLASHKRESQKKEKQSIFGTVIGYIYPDLFDEEEETKEYEEDWEPEPVAIENEHELMMIFENEFNSFYDPDELPHYEYRVEYSLIYGLLRLPARFLKTHNVSVMATQIDADDSCLGSTSARWLMANVVGYEDPILHTLKALAINESEIGYVHDLRSNDHYHFVQLATSKMSYVTAGIVMLLFTFAISLLLRFSHHQIFLFIVDLLHMFEHNQPLAFPAAPLLTVILALVGMEAIMSEVFNDTTTAFYVILIVWLADQFDAICCQSPTSKRYWLRFFFLHQFFFYSYQYRFGGVYGGLALLTSSLFILHSMIFFFHHYEIPLILYTDRLQRIMNELNGRMPMADPPVVQEVNLATGPNQNGGEEGGAGFNRAVGTPPHAVNGIRRVVLPRNGPQRPMIGIPLNQPGRPIEHGMEDRMGRRTRHPDEGPPLEGTWIRSIARSVGGRLVNTIPSWMVGGEQQIDNRVVDQGERIRFRLPRGTGTVQQERRNPQEVAPEFAADE</sequence>
<evidence type="ECO:0000313" key="4">
    <source>
        <dbReference type="Proteomes" id="UP001432027"/>
    </source>
</evidence>
<keyword evidence="4" id="KW-1185">Reference proteome</keyword>
<dbReference type="AlphaFoldDB" id="A0AAV5SSD8"/>
<evidence type="ECO:0008006" key="5">
    <source>
        <dbReference type="Google" id="ProtNLM"/>
    </source>
</evidence>
<proteinExistence type="predicted"/>
<feature type="compositionally biased region" description="Pro residues" evidence="1">
    <location>
        <begin position="106"/>
        <end position="127"/>
    </location>
</feature>
<dbReference type="GO" id="GO:0034976">
    <property type="term" value="P:response to endoplasmic reticulum stress"/>
    <property type="evidence" value="ECO:0007669"/>
    <property type="project" value="TreeGrafter"/>
</dbReference>
<dbReference type="GO" id="GO:0005783">
    <property type="term" value="C:endoplasmic reticulum"/>
    <property type="evidence" value="ECO:0007669"/>
    <property type="project" value="TreeGrafter"/>
</dbReference>
<feature type="region of interest" description="Disordered" evidence="1">
    <location>
        <begin position="1"/>
        <end position="132"/>
    </location>
</feature>
<dbReference type="PANTHER" id="PTHR21650:SF4">
    <property type="entry name" value="MEMBRALIN"/>
    <property type="match status" value="1"/>
</dbReference>
<dbReference type="PANTHER" id="PTHR21650">
    <property type="entry name" value="MEMBRALIN/KINETOCHORE PROTEIN NUF2"/>
    <property type="match status" value="1"/>
</dbReference>
<keyword evidence="2" id="KW-0812">Transmembrane</keyword>
<dbReference type="GO" id="GO:1904294">
    <property type="term" value="P:positive regulation of ERAD pathway"/>
    <property type="evidence" value="ECO:0007669"/>
    <property type="project" value="TreeGrafter"/>
</dbReference>
<feature type="compositionally biased region" description="Low complexity" evidence="1">
    <location>
        <begin position="22"/>
        <end position="59"/>
    </location>
</feature>
<keyword evidence="2" id="KW-1133">Transmembrane helix</keyword>
<feature type="compositionally biased region" description="Low complexity" evidence="1">
    <location>
        <begin position="1"/>
        <end position="13"/>
    </location>
</feature>